<dbReference type="NCBIfam" id="NF011991">
    <property type="entry name" value="PRK15447.1"/>
    <property type="match status" value="1"/>
</dbReference>
<comment type="pathway">
    <text evidence="1">Cofactor biosynthesis; ubiquinone biosynthesis.</text>
</comment>
<feature type="binding site" evidence="1">
    <location>
        <position position="186"/>
    </location>
    <ligand>
        <name>[4Fe-4S] cluster</name>
        <dbReference type="ChEBI" id="CHEBI:49883"/>
    </ligand>
</feature>
<dbReference type="HAMAP" id="MF_02233">
    <property type="entry name" value="UbiV"/>
    <property type="match status" value="1"/>
</dbReference>
<dbReference type="GO" id="GO:0006744">
    <property type="term" value="P:ubiquinone biosynthetic process"/>
    <property type="evidence" value="ECO:0007669"/>
    <property type="project" value="UniProtKB-UniRule"/>
</dbReference>
<sequence length="299" mass="32963">MSCLTLGPLQFHWPAARRRDFYARIADEAPVECVYLGEVVCSKRLPWFEKDLPKIAERLRRAGKQVVFSTPALIITDHEVAMIRALCETGDLIEINDLACLQLLNGQAFVSGPLVNVFNEGALDVLLRLGAMRVNAPMELSIGAIATLAARNQSSEVEVFVFGRQPLAISQRCYHARAHDLHKDNCQFVCGQDADGLEIAQLDGRPLLAINGTQTLSHGHVALLEELTDLQAAGVTHFRLSPHALDMVEISTLYRAVLDGIYDAKEGLTRLRELTAQLPFVNGYLHGRAGMDWQPSRAG</sequence>
<dbReference type="PANTHER" id="PTHR30217:SF11">
    <property type="entry name" value="UBIQUINONE BIOSYNTHESIS PROTEIN UBIV"/>
    <property type="match status" value="1"/>
</dbReference>
<gene>
    <name evidence="1" type="primary">ubiV</name>
    <name evidence="2" type="ordered locus">Acry_3476</name>
</gene>
<evidence type="ECO:0000256" key="1">
    <source>
        <dbReference type="HAMAP-Rule" id="MF_02233"/>
    </source>
</evidence>
<name>A5FTZ7_ACICJ</name>
<dbReference type="KEGG" id="acr:Acry_3476"/>
<keyword evidence="1" id="KW-0479">Metal-binding</keyword>
<dbReference type="EMBL" id="CP000691">
    <property type="protein sequence ID" value="ABQ29079.1"/>
    <property type="molecule type" value="Genomic_DNA"/>
</dbReference>
<accession>A5FTZ7</accession>
<comment type="function">
    <text evidence="1">Required for O(2)-independent ubiquinone (coenzyme Q) biosynthesis. Together with UbiU, is essential for the C6-hydroxylation reaction in the oxygen-independent ubiquinone biosynthesis pathway.</text>
</comment>
<comment type="similarity">
    <text evidence="1">Belongs to the peptidase U32 family. UbiV subfamily.</text>
</comment>
<dbReference type="InterPro" id="IPR051454">
    <property type="entry name" value="RNA/ubiquinone_mod_enzymes"/>
</dbReference>
<dbReference type="RefSeq" id="WP_011930753.1">
    <property type="nucleotide sequence ID" value="NC_009469.1"/>
</dbReference>
<dbReference type="UniPathway" id="UPA00232"/>
<dbReference type="AlphaFoldDB" id="A5FTZ7"/>
<comment type="cofactor">
    <cofactor evidence="1">
        <name>[4Fe-4S] cluster</name>
        <dbReference type="ChEBI" id="CHEBI:49883"/>
    </cofactor>
</comment>
<dbReference type="InterPro" id="IPR001539">
    <property type="entry name" value="Peptidase_U32"/>
</dbReference>
<feature type="binding site" evidence="1">
    <location>
        <position position="190"/>
    </location>
    <ligand>
        <name>[4Fe-4S] cluster</name>
        <dbReference type="ChEBI" id="CHEBI:49883"/>
    </ligand>
</feature>
<organism evidence="2 3">
    <name type="scientific">Acidiphilium cryptum (strain JF-5)</name>
    <dbReference type="NCBI Taxonomy" id="349163"/>
    <lineage>
        <taxon>Bacteria</taxon>
        <taxon>Pseudomonadati</taxon>
        <taxon>Pseudomonadota</taxon>
        <taxon>Alphaproteobacteria</taxon>
        <taxon>Acetobacterales</taxon>
        <taxon>Acidocellaceae</taxon>
        <taxon>Acidiphilium</taxon>
    </lineage>
</organism>
<dbReference type="InterPro" id="IPR043693">
    <property type="entry name" value="UbiV"/>
</dbReference>
<feature type="binding site" evidence="1">
    <location>
        <position position="41"/>
    </location>
    <ligand>
        <name>[4Fe-4S] cluster</name>
        <dbReference type="ChEBI" id="CHEBI:49883"/>
    </ligand>
</feature>
<evidence type="ECO:0000313" key="3">
    <source>
        <dbReference type="Proteomes" id="UP000000245"/>
    </source>
</evidence>
<dbReference type="Proteomes" id="UP000000245">
    <property type="component" value="Plasmid pACRY03"/>
</dbReference>
<keyword evidence="1" id="KW-0004">4Fe-4S</keyword>
<proteinExistence type="inferred from homology"/>
<dbReference type="Pfam" id="PF01136">
    <property type="entry name" value="Peptidase_U32"/>
    <property type="match status" value="1"/>
</dbReference>
<evidence type="ECO:0000313" key="2">
    <source>
        <dbReference type="EMBL" id="ABQ29079.1"/>
    </source>
</evidence>
<keyword evidence="1" id="KW-0411">Iron-sulfur</keyword>
<keyword evidence="2" id="KW-0614">Plasmid</keyword>
<dbReference type="GO" id="GO:0046872">
    <property type="term" value="F:metal ion binding"/>
    <property type="evidence" value="ECO:0007669"/>
    <property type="project" value="UniProtKB-KW"/>
</dbReference>
<feature type="binding site" evidence="1">
    <location>
        <position position="173"/>
    </location>
    <ligand>
        <name>[4Fe-4S] cluster</name>
        <dbReference type="ChEBI" id="CHEBI:49883"/>
    </ligand>
</feature>
<protein>
    <recommendedName>
        <fullName evidence="1">Ubiquinone biosynthesis protein UbiV</fullName>
    </recommendedName>
</protein>
<geneLocation type="plasmid" evidence="2 3">
    <name>pACRY03</name>
</geneLocation>
<keyword evidence="1" id="KW-0831">Ubiquinone biosynthesis</keyword>
<comment type="subunit">
    <text evidence="1">Forms a heterodimer with UbiU.</text>
</comment>
<reference evidence="2 3" key="1">
    <citation type="submission" date="2007-05" db="EMBL/GenBank/DDBJ databases">
        <title>Complete sequence of plasmid3 pACRY03 of Acidiphilium cryptum JF-5.</title>
        <authorList>
            <consortium name="US DOE Joint Genome Institute"/>
            <person name="Copeland A."/>
            <person name="Lucas S."/>
            <person name="Lapidus A."/>
            <person name="Barry K."/>
            <person name="Detter J.C."/>
            <person name="Glavina del Rio T."/>
            <person name="Hammon N."/>
            <person name="Israni S."/>
            <person name="Dalin E."/>
            <person name="Tice H."/>
            <person name="Pitluck S."/>
            <person name="Sims D."/>
            <person name="Brettin T."/>
            <person name="Bruce D."/>
            <person name="Han C."/>
            <person name="Schmutz J."/>
            <person name="Larimer F."/>
            <person name="Land M."/>
            <person name="Hauser L."/>
            <person name="Kyrpides N."/>
            <person name="Kim E."/>
            <person name="Magnuson T."/>
            <person name="Richardson P."/>
        </authorList>
    </citation>
    <scope>NUCLEOTIDE SEQUENCE [LARGE SCALE GENOMIC DNA]</scope>
    <source>
        <strain evidence="3">JF-5</strain>
        <plasmid evidence="3">Plasmid pACRY03</plasmid>
    </source>
</reference>
<keyword evidence="3" id="KW-1185">Reference proteome</keyword>
<dbReference type="GO" id="GO:0051539">
    <property type="term" value="F:4 iron, 4 sulfur cluster binding"/>
    <property type="evidence" value="ECO:0007669"/>
    <property type="project" value="UniProtKB-UniRule"/>
</dbReference>
<dbReference type="PANTHER" id="PTHR30217">
    <property type="entry name" value="PEPTIDASE U32 FAMILY"/>
    <property type="match status" value="1"/>
</dbReference>
<keyword evidence="1" id="KW-0408">Iron</keyword>
<dbReference type="HOGENOM" id="CLU_056172_0_0_5"/>